<keyword evidence="3" id="KW-1185">Reference proteome</keyword>
<accession>A0ABY5YMK6</accession>
<dbReference type="RefSeq" id="WP_260651695.1">
    <property type="nucleotide sequence ID" value="NZ_CP104275.1"/>
</dbReference>
<sequence>MDSVYRQVLGSRFQRLQPELQQYFSLGADSGRFGEGTGVFLRAGCPRPWLRPLLPLVPVSNAFFPEFGTSVPFSIRNFPHRDPWGRPALTAVRSFDFPGRRRIFEDTTVLTGPGTLTDYLGRRRNLATDLVLRVTEDGHLHMNSPGSRLFLGPLRLPLPRVTGADAQVEQWWDPQQQQFRIRTRVIQRQVGTVFEYDGAFSYTYRGFDGTLPPGVEPERWQHRT</sequence>
<protein>
    <submittedName>
        <fullName evidence="2">DUF4166 domain-containing protein</fullName>
    </submittedName>
</protein>
<dbReference type="EMBL" id="CP104275">
    <property type="protein sequence ID" value="UWX96325.1"/>
    <property type="molecule type" value="Genomic_DNA"/>
</dbReference>
<feature type="domain" description="DUF4166" evidence="1">
    <location>
        <begin position="16"/>
        <end position="200"/>
    </location>
</feature>
<organism evidence="2 3">
    <name type="scientific">Arthrobacter zhaoxinii</name>
    <dbReference type="NCBI Taxonomy" id="2964616"/>
    <lineage>
        <taxon>Bacteria</taxon>
        <taxon>Bacillati</taxon>
        <taxon>Actinomycetota</taxon>
        <taxon>Actinomycetes</taxon>
        <taxon>Micrococcales</taxon>
        <taxon>Micrococcaceae</taxon>
        <taxon>Arthrobacter</taxon>
    </lineage>
</organism>
<dbReference type="InterPro" id="IPR025311">
    <property type="entry name" value="DUF4166"/>
</dbReference>
<evidence type="ECO:0000313" key="3">
    <source>
        <dbReference type="Proteomes" id="UP001059859"/>
    </source>
</evidence>
<dbReference type="Proteomes" id="UP001059859">
    <property type="component" value="Chromosome"/>
</dbReference>
<name>A0ABY5YMK6_9MICC</name>
<gene>
    <name evidence="2" type="ORF">N2K95_11705</name>
</gene>
<reference evidence="2" key="1">
    <citation type="submission" date="2022-09" db="EMBL/GenBank/DDBJ databases">
        <title>Novel species in genus Arthrobacter.</title>
        <authorList>
            <person name="Liu Y."/>
        </authorList>
    </citation>
    <scope>NUCLEOTIDE SEQUENCE</scope>
    <source>
        <strain evidence="2">Zg-Y815</strain>
    </source>
</reference>
<proteinExistence type="predicted"/>
<dbReference type="Pfam" id="PF13761">
    <property type="entry name" value="DUF4166"/>
    <property type="match status" value="1"/>
</dbReference>
<evidence type="ECO:0000313" key="2">
    <source>
        <dbReference type="EMBL" id="UWX96325.1"/>
    </source>
</evidence>
<evidence type="ECO:0000259" key="1">
    <source>
        <dbReference type="Pfam" id="PF13761"/>
    </source>
</evidence>